<dbReference type="Pfam" id="PF02515">
    <property type="entry name" value="CoA_transf_3"/>
    <property type="match status" value="1"/>
</dbReference>
<evidence type="ECO:0000313" key="1">
    <source>
        <dbReference type="EMBL" id="MFC0082938.1"/>
    </source>
</evidence>
<protein>
    <submittedName>
        <fullName evidence="1">CaiB/BaiF CoA transferase family protein</fullName>
    </submittedName>
</protein>
<dbReference type="Gene3D" id="3.40.50.10540">
    <property type="entry name" value="Crotonobetainyl-coa:carnitine coa-transferase, domain 1"/>
    <property type="match status" value="1"/>
</dbReference>
<dbReference type="InterPro" id="IPR050509">
    <property type="entry name" value="CoA-transferase_III"/>
</dbReference>
<comment type="caution">
    <text evidence="1">The sequence shown here is derived from an EMBL/GenBank/DDBJ whole genome shotgun (WGS) entry which is preliminary data.</text>
</comment>
<keyword evidence="2" id="KW-1185">Reference proteome</keyword>
<dbReference type="Gene3D" id="3.30.1540.10">
    <property type="entry name" value="formyl-coa transferase, domain 3"/>
    <property type="match status" value="1"/>
</dbReference>
<dbReference type="PANTHER" id="PTHR48228:SF5">
    <property type="entry name" value="ALPHA-METHYLACYL-COA RACEMASE"/>
    <property type="match status" value="1"/>
</dbReference>
<dbReference type="RefSeq" id="WP_377790651.1">
    <property type="nucleotide sequence ID" value="NZ_JBHLYQ010000194.1"/>
</dbReference>
<reference evidence="1 2" key="1">
    <citation type="submission" date="2024-09" db="EMBL/GenBank/DDBJ databases">
        <authorList>
            <person name="Sun Q."/>
            <person name="Mori K."/>
        </authorList>
    </citation>
    <scope>NUCLEOTIDE SEQUENCE [LARGE SCALE GENOMIC DNA]</scope>
    <source>
        <strain evidence="1 2">JCM 15389</strain>
    </source>
</reference>
<accession>A0ABV6C5G6</accession>
<gene>
    <name evidence="1" type="ORF">ACFFRE_12445</name>
</gene>
<dbReference type="SUPFAM" id="SSF89796">
    <property type="entry name" value="CoA-transferase family III (CaiB/BaiF)"/>
    <property type="match status" value="1"/>
</dbReference>
<sequence length="389" mass="39981">MGVLTGLRVVEAGLLVQAPQAAATMAAWGAEVVKVELPGFGDQARWIVPEPGSTRAPFFEACNRGKRSLTLDLRRPEGQAVFRRLAGWADVVLSNFAPGTMASWGLDGASLLALNPRLVVAEGSAFGAAGPEGCRAGTDLSGQAAGGLAAACGDGRVPRPVPVTIADHLASQGLLSGVLAALWARERTGRGQVVTTSLLGSVLWAQASELTAVAASGTEARTATLGHPLVPAVYGCFPTADGWLALSGVVGRLRQVLFEALGVGWLGEAHPSPVLFEEEKREVFAVLAEALAARPTAEWVAVLGEKGVPCAAVRSPREVLEDPQAWANGYLQRDPRSGEPVVAPPVGFSDAPLGPLGAAPALGAHSDEVLQELGYGPAEVAALRDAGVV</sequence>
<proteinExistence type="predicted"/>
<dbReference type="InterPro" id="IPR023606">
    <property type="entry name" value="CoA-Trfase_III_dom_1_sf"/>
</dbReference>
<evidence type="ECO:0000313" key="2">
    <source>
        <dbReference type="Proteomes" id="UP001589788"/>
    </source>
</evidence>
<dbReference type="PANTHER" id="PTHR48228">
    <property type="entry name" value="SUCCINYL-COA--D-CITRAMALATE COA-TRANSFERASE"/>
    <property type="match status" value="1"/>
</dbReference>
<dbReference type="InterPro" id="IPR044855">
    <property type="entry name" value="CoA-Trfase_III_dom3_sf"/>
</dbReference>
<keyword evidence="1" id="KW-0808">Transferase</keyword>
<dbReference type="EMBL" id="JBHLYQ010000194">
    <property type="protein sequence ID" value="MFC0082938.1"/>
    <property type="molecule type" value="Genomic_DNA"/>
</dbReference>
<dbReference type="GO" id="GO:0016740">
    <property type="term" value="F:transferase activity"/>
    <property type="evidence" value="ECO:0007669"/>
    <property type="project" value="UniProtKB-KW"/>
</dbReference>
<organism evidence="1 2">
    <name type="scientific">Aciditerrimonas ferrireducens</name>
    <dbReference type="NCBI Taxonomy" id="667306"/>
    <lineage>
        <taxon>Bacteria</taxon>
        <taxon>Bacillati</taxon>
        <taxon>Actinomycetota</taxon>
        <taxon>Acidimicrobiia</taxon>
        <taxon>Acidimicrobiales</taxon>
        <taxon>Acidimicrobiaceae</taxon>
        <taxon>Aciditerrimonas</taxon>
    </lineage>
</organism>
<dbReference type="InterPro" id="IPR003673">
    <property type="entry name" value="CoA-Trfase_fam_III"/>
</dbReference>
<dbReference type="Proteomes" id="UP001589788">
    <property type="component" value="Unassembled WGS sequence"/>
</dbReference>
<name>A0ABV6C5G6_9ACTN</name>